<accession>A0A0M3IFY9</accession>
<dbReference type="AlphaFoldDB" id="A0A0M3IFY9"/>
<evidence type="ECO:0000313" key="2">
    <source>
        <dbReference type="WBParaSite" id="ALUE_0001716601-mRNA-1"/>
    </source>
</evidence>
<protein>
    <submittedName>
        <fullName evidence="2">Uncharacterized protein</fullName>
    </submittedName>
</protein>
<dbReference type="Proteomes" id="UP000036681">
    <property type="component" value="Unplaced"/>
</dbReference>
<dbReference type="WBParaSite" id="ALUE_0001716601-mRNA-1">
    <property type="protein sequence ID" value="ALUE_0001716601-mRNA-1"/>
    <property type="gene ID" value="ALUE_0001716601"/>
</dbReference>
<keyword evidence="1" id="KW-1185">Reference proteome</keyword>
<name>A0A0M3IFY9_ASCLU</name>
<reference evidence="2" key="1">
    <citation type="submission" date="2017-02" db="UniProtKB">
        <authorList>
            <consortium name="WormBaseParasite"/>
        </authorList>
    </citation>
    <scope>IDENTIFICATION</scope>
</reference>
<proteinExistence type="predicted"/>
<evidence type="ECO:0000313" key="1">
    <source>
        <dbReference type="Proteomes" id="UP000036681"/>
    </source>
</evidence>
<organism evidence="1 2">
    <name type="scientific">Ascaris lumbricoides</name>
    <name type="common">Giant roundworm</name>
    <dbReference type="NCBI Taxonomy" id="6252"/>
    <lineage>
        <taxon>Eukaryota</taxon>
        <taxon>Metazoa</taxon>
        <taxon>Ecdysozoa</taxon>
        <taxon>Nematoda</taxon>
        <taxon>Chromadorea</taxon>
        <taxon>Rhabditida</taxon>
        <taxon>Spirurina</taxon>
        <taxon>Ascaridomorpha</taxon>
        <taxon>Ascaridoidea</taxon>
        <taxon>Ascarididae</taxon>
        <taxon>Ascaris</taxon>
    </lineage>
</organism>
<sequence>MKKGSKEKPYLAGTPFTTLHLPHRQNSFASCNLFGSMTRPRTLLCLQQNIN</sequence>